<protein>
    <recommendedName>
        <fullName evidence="2">FtsH ternary system domain-containing protein</fullName>
    </recommendedName>
</protein>
<dbReference type="EMBL" id="JACVQF010000199">
    <property type="protein sequence ID" value="MBD0421492.1"/>
    <property type="molecule type" value="Genomic_DNA"/>
</dbReference>
<sequence length="596" mass="62324">MAPTEGPLRRLLNRITSDTDQPGAPPAQSSLVARPVPPGTPPPRGRRTPSPPAAVTEHHTPPAGPAGGPPDQGVRFSVRPARSEEDRPPVTEAPSAPVADAPVPAVEWRTAGRFPAGHRALAAVGALHRAGAAEWSCHAEPGGGAVWLLSTLGPALGAELLTLHGAESWRVLPHGALAAPRGTHPGGGPQRLADVASWPRLGPVDLLTRLPPTTPDRRPRPSLSVLTTARLQPSVVRQALAFGVEVSVLPVRMRDLATGTGERQTLLLVLSSPEAVPHALVVALSALPRTAVCRPVAGCERLLLDVRLRPGVDDALLHSPVPDGEWWLAGDRTEWPPLRLEALGPPSPAPAELVGPAAEPAGAEVPHRLPDGVLRAPATPVRLVPDAAAGTAVDAVLLDDDELPRLRRYLPGRPLGEVAFLLPGPGHHLLLEPAGLARDLPFGVPLHRIGPGGCFVESGHLLAPPLPPAARARLFGLDDSCAVVCWTGGRHRFPLAPMVPAWTLWAPGDRIEVSEGLSRAGQELLDALESLVGSGRAARAPDGPTGRDTGESLERAVRLRALGDKEGAAEAFRAAGDLLEAARLYEEAALDLPEEP</sequence>
<dbReference type="AlphaFoldDB" id="A0A926QSZ2"/>
<dbReference type="Proteomes" id="UP000621210">
    <property type="component" value="Unassembled WGS sequence"/>
</dbReference>
<feature type="region of interest" description="Disordered" evidence="1">
    <location>
        <begin position="1"/>
        <end position="102"/>
    </location>
</feature>
<proteinExistence type="predicted"/>
<organism evidence="3 4">
    <name type="scientific">Streptomyces griseicoloratus</name>
    <dbReference type="NCBI Taxonomy" id="2752516"/>
    <lineage>
        <taxon>Bacteria</taxon>
        <taxon>Bacillati</taxon>
        <taxon>Actinomycetota</taxon>
        <taxon>Actinomycetes</taxon>
        <taxon>Kitasatosporales</taxon>
        <taxon>Streptomycetaceae</taxon>
        <taxon>Streptomyces</taxon>
    </lineage>
</organism>
<name>A0A926QSZ2_9ACTN</name>
<dbReference type="InterPro" id="IPR045486">
    <property type="entry name" value="fvmX7"/>
</dbReference>
<dbReference type="RefSeq" id="WP_188182452.1">
    <property type="nucleotide sequence ID" value="NZ_JACVQF010000199.1"/>
</dbReference>
<reference evidence="3" key="1">
    <citation type="submission" date="2020-09" db="EMBL/GenBank/DDBJ databases">
        <title>Streptomyces grisecoloratus sp. nov., isolated from cotton soil.</title>
        <authorList>
            <person name="Xing L."/>
        </authorList>
    </citation>
    <scope>NUCLEOTIDE SEQUENCE</scope>
    <source>
        <strain evidence="3">TRM S81-3</strain>
    </source>
</reference>
<evidence type="ECO:0000259" key="2">
    <source>
        <dbReference type="Pfam" id="PF20005"/>
    </source>
</evidence>
<gene>
    <name evidence="3" type="ORF">H0H10_20420</name>
</gene>
<feature type="compositionally biased region" description="Low complexity" evidence="1">
    <location>
        <begin position="93"/>
        <end position="102"/>
    </location>
</feature>
<keyword evidence="4" id="KW-1185">Reference proteome</keyword>
<reference evidence="3" key="2">
    <citation type="submission" date="2020-09" db="EMBL/GenBank/DDBJ databases">
        <authorList>
            <person name="Luo X."/>
        </authorList>
    </citation>
    <scope>NUCLEOTIDE SEQUENCE</scope>
    <source>
        <strain evidence="3">TRM S81-3</strain>
    </source>
</reference>
<dbReference type="Pfam" id="PF20005">
    <property type="entry name" value="fvmX7"/>
    <property type="match status" value="1"/>
</dbReference>
<accession>A0A926QSZ2</accession>
<evidence type="ECO:0000256" key="1">
    <source>
        <dbReference type="SAM" id="MobiDB-lite"/>
    </source>
</evidence>
<evidence type="ECO:0000313" key="4">
    <source>
        <dbReference type="Proteomes" id="UP000621210"/>
    </source>
</evidence>
<evidence type="ECO:0000313" key="3">
    <source>
        <dbReference type="EMBL" id="MBD0421492.1"/>
    </source>
</evidence>
<feature type="domain" description="FtsH ternary system" evidence="2">
    <location>
        <begin position="108"/>
        <end position="526"/>
    </location>
</feature>
<comment type="caution">
    <text evidence="3">The sequence shown here is derived from an EMBL/GenBank/DDBJ whole genome shotgun (WGS) entry which is preliminary data.</text>
</comment>